<dbReference type="CDD" id="cd06222">
    <property type="entry name" value="RNase_H_like"/>
    <property type="match status" value="1"/>
</dbReference>
<dbReference type="InterPro" id="IPR044730">
    <property type="entry name" value="RNase_H-like_dom_plant"/>
</dbReference>
<dbReference type="PANTHER" id="PTHR33116">
    <property type="entry name" value="REVERSE TRANSCRIPTASE ZINC-BINDING DOMAIN-CONTAINING PROTEIN-RELATED-RELATED"/>
    <property type="match status" value="1"/>
</dbReference>
<evidence type="ECO:0000313" key="3">
    <source>
        <dbReference type="Proteomes" id="UP001311915"/>
    </source>
</evidence>
<evidence type="ECO:0000313" key="2">
    <source>
        <dbReference type="EMBL" id="KAK4721509.1"/>
    </source>
</evidence>
<dbReference type="SUPFAM" id="SSF53098">
    <property type="entry name" value="Ribonuclease H-like"/>
    <property type="match status" value="1"/>
</dbReference>
<dbReference type="Pfam" id="PF13456">
    <property type="entry name" value="RVT_3"/>
    <property type="match status" value="1"/>
</dbReference>
<dbReference type="InterPro" id="IPR036397">
    <property type="entry name" value="RNaseH_sf"/>
</dbReference>
<dbReference type="PANTHER" id="PTHR33116:SF82">
    <property type="entry name" value="RNASE H FAMILY PROTEIN"/>
    <property type="match status" value="1"/>
</dbReference>
<dbReference type="Gene3D" id="3.30.420.10">
    <property type="entry name" value="Ribonuclease H-like superfamily/Ribonuclease H"/>
    <property type="match status" value="1"/>
</dbReference>
<organism evidence="2 3">
    <name type="scientific">Solanum pinnatisectum</name>
    <name type="common">tansyleaf nightshade</name>
    <dbReference type="NCBI Taxonomy" id="50273"/>
    <lineage>
        <taxon>Eukaryota</taxon>
        <taxon>Viridiplantae</taxon>
        <taxon>Streptophyta</taxon>
        <taxon>Embryophyta</taxon>
        <taxon>Tracheophyta</taxon>
        <taxon>Spermatophyta</taxon>
        <taxon>Magnoliopsida</taxon>
        <taxon>eudicotyledons</taxon>
        <taxon>Gunneridae</taxon>
        <taxon>Pentapetalae</taxon>
        <taxon>asterids</taxon>
        <taxon>lamiids</taxon>
        <taxon>Solanales</taxon>
        <taxon>Solanaceae</taxon>
        <taxon>Solanoideae</taxon>
        <taxon>Solaneae</taxon>
        <taxon>Solanum</taxon>
    </lineage>
</organism>
<gene>
    <name evidence="2" type="ORF">R3W88_011742</name>
</gene>
<reference evidence="2 3" key="1">
    <citation type="submission" date="2023-10" db="EMBL/GenBank/DDBJ databases">
        <title>Genome-Wide Identification Analysis in wild type Solanum Pinnatisectum Reveals Some Genes Defensing Phytophthora Infestans.</title>
        <authorList>
            <person name="Sun C."/>
        </authorList>
    </citation>
    <scope>NUCLEOTIDE SEQUENCE [LARGE SCALE GENOMIC DNA]</scope>
    <source>
        <strain evidence="2">LQN</strain>
        <tissue evidence="2">Leaf</tissue>
    </source>
</reference>
<evidence type="ECO:0000259" key="1">
    <source>
        <dbReference type="Pfam" id="PF13456"/>
    </source>
</evidence>
<dbReference type="InterPro" id="IPR012337">
    <property type="entry name" value="RNaseH-like_sf"/>
</dbReference>
<dbReference type="GO" id="GO:0003676">
    <property type="term" value="F:nucleic acid binding"/>
    <property type="evidence" value="ECO:0007669"/>
    <property type="project" value="InterPro"/>
</dbReference>
<sequence>MLHSNSFKTTGDRIRKLTGFHKKEAPITYLGCPITTGRQKIIHFSDLINKIVNKITGWQSKILSYGGKATLIKHVLQSMPIHILSAASPPSTILKQIQGILADFFWGWRNDKKKYHWSSWKNLSFPYEEGGIGVRLMKDVCQAFQFKQWWTFRSKQTLWGDFLRSKYCQRSNPISKKWDTGESQNWRLMMRNRAEAEKHIQWKINSGDCSFWWDNWLGVGPLAYYTTESNRFNNEKVADFMEDGQWNMGKVIQFAPHGDMGAGGILRNNKGDIIFAFSAPLGQGTNNHAEVEAANFGLTWCAQLKYDNLILEVDSQLLVDWFRNKTAAPWTISSQMQKLHQLATQFTHFRCIHTVREANFVADSLSKHSHQISNPQVYFNITQLPKLAAAFFQQDLAGMASFRRRKLKRIK</sequence>
<accession>A0AAV9L7C7</accession>
<keyword evidence="3" id="KW-1185">Reference proteome</keyword>
<dbReference type="Proteomes" id="UP001311915">
    <property type="component" value="Unassembled WGS sequence"/>
</dbReference>
<protein>
    <recommendedName>
        <fullName evidence="1">RNase H type-1 domain-containing protein</fullName>
    </recommendedName>
</protein>
<name>A0AAV9L7C7_9SOLN</name>
<dbReference type="AlphaFoldDB" id="A0AAV9L7C7"/>
<feature type="domain" description="RNase H type-1" evidence="1">
    <location>
        <begin position="260"/>
        <end position="368"/>
    </location>
</feature>
<dbReference type="InterPro" id="IPR002156">
    <property type="entry name" value="RNaseH_domain"/>
</dbReference>
<dbReference type="EMBL" id="JAWPEI010000007">
    <property type="protein sequence ID" value="KAK4721509.1"/>
    <property type="molecule type" value="Genomic_DNA"/>
</dbReference>
<dbReference type="GO" id="GO:0004523">
    <property type="term" value="F:RNA-DNA hybrid ribonuclease activity"/>
    <property type="evidence" value="ECO:0007669"/>
    <property type="project" value="InterPro"/>
</dbReference>
<comment type="caution">
    <text evidence="2">The sequence shown here is derived from an EMBL/GenBank/DDBJ whole genome shotgun (WGS) entry which is preliminary data.</text>
</comment>
<proteinExistence type="predicted"/>